<gene>
    <name evidence="1" type="ORF">M9Y10_024969</name>
</gene>
<proteinExistence type="predicted"/>
<organism evidence="1 2">
    <name type="scientific">Tritrichomonas musculus</name>
    <dbReference type="NCBI Taxonomy" id="1915356"/>
    <lineage>
        <taxon>Eukaryota</taxon>
        <taxon>Metamonada</taxon>
        <taxon>Parabasalia</taxon>
        <taxon>Tritrichomonadida</taxon>
        <taxon>Tritrichomonadidae</taxon>
        <taxon>Tritrichomonas</taxon>
    </lineage>
</organism>
<protein>
    <submittedName>
        <fullName evidence="1">Uncharacterized protein</fullName>
    </submittedName>
</protein>
<keyword evidence="2" id="KW-1185">Reference proteome</keyword>
<sequence length="127" mass="14808">MLSDNDNSFKNIIHNLSRYEFVNRVSPHIYAKPHPKRLNLGGCVLKESEDTFDFPLSPKELSDLLFSYMEDLEINQEIIQIFIQSLDKLHHQAPYRTRNVPNMTSGFAIINRLITVSQFNAQNKEKE</sequence>
<dbReference type="Proteomes" id="UP001470230">
    <property type="component" value="Unassembled WGS sequence"/>
</dbReference>
<evidence type="ECO:0000313" key="1">
    <source>
        <dbReference type="EMBL" id="KAK8843887.1"/>
    </source>
</evidence>
<reference evidence="1 2" key="1">
    <citation type="submission" date="2024-04" db="EMBL/GenBank/DDBJ databases">
        <title>Tritrichomonas musculus Genome.</title>
        <authorList>
            <person name="Alves-Ferreira E."/>
            <person name="Grigg M."/>
            <person name="Lorenzi H."/>
            <person name="Galac M."/>
        </authorList>
    </citation>
    <scope>NUCLEOTIDE SEQUENCE [LARGE SCALE GENOMIC DNA]</scope>
    <source>
        <strain evidence="1 2">EAF2021</strain>
    </source>
</reference>
<accession>A0ABR2HBR9</accession>
<evidence type="ECO:0000313" key="2">
    <source>
        <dbReference type="Proteomes" id="UP001470230"/>
    </source>
</evidence>
<name>A0ABR2HBR9_9EUKA</name>
<comment type="caution">
    <text evidence="1">The sequence shown here is derived from an EMBL/GenBank/DDBJ whole genome shotgun (WGS) entry which is preliminary data.</text>
</comment>
<dbReference type="EMBL" id="JAPFFF010000034">
    <property type="protein sequence ID" value="KAK8843887.1"/>
    <property type="molecule type" value="Genomic_DNA"/>
</dbReference>